<protein>
    <submittedName>
        <fullName evidence="2">Uncharacterized protein</fullName>
    </submittedName>
</protein>
<evidence type="ECO:0000256" key="1">
    <source>
        <dbReference type="SAM" id="Phobius"/>
    </source>
</evidence>
<dbReference type="EMBL" id="FLQS01000032">
    <property type="protein sequence ID" value="SBS76927.1"/>
    <property type="molecule type" value="Genomic_DNA"/>
</dbReference>
<proteinExistence type="predicted"/>
<gene>
    <name evidence="2" type="ORF">MHPYR_380066</name>
</gene>
<organism evidence="2">
    <name type="scientific">uncultured Mycobacterium sp</name>
    <dbReference type="NCBI Taxonomy" id="171292"/>
    <lineage>
        <taxon>Bacteria</taxon>
        <taxon>Bacillati</taxon>
        <taxon>Actinomycetota</taxon>
        <taxon>Actinomycetes</taxon>
        <taxon>Mycobacteriales</taxon>
        <taxon>Mycobacteriaceae</taxon>
        <taxon>Mycobacterium</taxon>
        <taxon>environmental samples</taxon>
    </lineage>
</organism>
<feature type="transmembrane region" description="Helical" evidence="1">
    <location>
        <begin position="251"/>
        <end position="276"/>
    </location>
</feature>
<keyword evidence="1" id="KW-0472">Membrane</keyword>
<keyword evidence="1" id="KW-1133">Transmembrane helix</keyword>
<name>A0A1Y5PDZ7_9MYCO</name>
<keyword evidence="1" id="KW-0812">Transmembrane</keyword>
<reference evidence="2" key="1">
    <citation type="submission" date="2016-03" db="EMBL/GenBank/DDBJ databases">
        <authorList>
            <person name="Ploux O."/>
        </authorList>
    </citation>
    <scope>NUCLEOTIDE SEQUENCE</scope>
    <source>
        <strain evidence="2">UC10</strain>
    </source>
</reference>
<feature type="transmembrane region" description="Helical" evidence="1">
    <location>
        <begin position="167"/>
        <end position="190"/>
    </location>
</feature>
<dbReference type="AlphaFoldDB" id="A0A1Y5PDZ7"/>
<feature type="transmembrane region" description="Helical" evidence="1">
    <location>
        <begin position="197"/>
        <end position="215"/>
    </location>
</feature>
<sequence length="279" mass="29522">MRFAATLLMWLVTTLLLALALPAAWVQQHLVDEDGYAALAQKAASDPGLQSAMASQLTTQVARLGASVNTQTVSLVAATYTSSSSFPGQFAQANRFAHRWLFTDSIRSNVDSQGRWVIDIAPMLSDTAFKETLSDCNITVPTSVPIPLTDNASSVLRPGSLRLVAGYGPWVSVGLAVLTGFFALLTLFVARSRGKMLVGLGVSALLVGAAGWAAIEFGRRRLNAVLDNSSGDIRRIAEVLVGTAQNSMHQWLNITLVVGGGLVIIGVIVSLLVSLARST</sequence>
<evidence type="ECO:0000313" key="2">
    <source>
        <dbReference type="EMBL" id="SBS76927.1"/>
    </source>
</evidence>
<accession>A0A1Y5PDZ7</accession>